<accession>A0AAF0HDA6</accession>
<reference evidence="1" key="1">
    <citation type="submission" date="2023-05" db="EMBL/GenBank/DDBJ databases">
        <title>Complete genome sequence of Agrobacterium larrymoorei CFBP5477.</title>
        <authorList>
            <person name="Yen H.-C."/>
            <person name="Chou L."/>
            <person name="Lin Y.-C."/>
            <person name="Lai E.-M."/>
            <person name="Kuo C.-H."/>
        </authorList>
    </citation>
    <scope>NUCLEOTIDE SEQUENCE</scope>
    <source>
        <strain evidence="1">CFBP5477</strain>
    </source>
</reference>
<sequence length="271" mass="30482">MSKSDATLDYEGFLELLGSYDAIALIANSESLVIDSVTAALPQNTLYVFFTGCAKVLSKPFPKDSILCHRLVAEGTRFLKSRKHFESAYSFFPQGLKAEVGILADKAKTGTVALPAPRMSPIIPLVIDFDYMFHGLYPSGRMPTTGFALALSLLDLRPETKVYLCGFTGVPGTEFNMYSEHDWTFEQTVLQLFAKKKRIIQLQESDVAAAQNWLTSVSNRFPEFAHGEVAMMAAQVIGNRLTGTERRVAKLWDQTKWQRKIKAYFKRFRKK</sequence>
<evidence type="ECO:0000313" key="1">
    <source>
        <dbReference type="EMBL" id="WHA42246.1"/>
    </source>
</evidence>
<dbReference type="EMBL" id="CP124733">
    <property type="protein sequence ID" value="WHA42246.1"/>
    <property type="molecule type" value="Genomic_DNA"/>
</dbReference>
<evidence type="ECO:0008006" key="3">
    <source>
        <dbReference type="Google" id="ProtNLM"/>
    </source>
</evidence>
<evidence type="ECO:0000313" key="2">
    <source>
        <dbReference type="Proteomes" id="UP000298664"/>
    </source>
</evidence>
<dbReference type="RefSeq" id="WP_137394147.1">
    <property type="nucleotide sequence ID" value="NZ_CP124733.1"/>
</dbReference>
<gene>
    <name evidence="1" type="ORF">CFBP5477_006395</name>
</gene>
<name>A0AAF0HDA6_9HYPH</name>
<organism evidence="1 2">
    <name type="scientific">Agrobacterium larrymoorei</name>
    <dbReference type="NCBI Taxonomy" id="160699"/>
    <lineage>
        <taxon>Bacteria</taxon>
        <taxon>Pseudomonadati</taxon>
        <taxon>Pseudomonadota</taxon>
        <taxon>Alphaproteobacteria</taxon>
        <taxon>Hyphomicrobiales</taxon>
        <taxon>Rhizobiaceae</taxon>
        <taxon>Rhizobium/Agrobacterium group</taxon>
        <taxon>Agrobacterium</taxon>
    </lineage>
</organism>
<proteinExistence type="predicted"/>
<dbReference type="AlphaFoldDB" id="A0AAF0HDA6"/>
<protein>
    <recommendedName>
        <fullName evidence="3">3-deoxy-manno-octulosonate cytidylyltransferase</fullName>
    </recommendedName>
</protein>
<dbReference type="Proteomes" id="UP000298664">
    <property type="component" value="Chromosome Circular"/>
</dbReference>